<dbReference type="Proteomes" id="UP001227268">
    <property type="component" value="Unassembled WGS sequence"/>
</dbReference>
<name>A0ACC2WC67_9TREE</name>
<keyword evidence="2" id="KW-1185">Reference proteome</keyword>
<accession>A0ACC2WC67</accession>
<reference evidence="1" key="1">
    <citation type="submission" date="2023-04" db="EMBL/GenBank/DDBJ databases">
        <title>Draft Genome sequencing of Naganishia species isolated from polar environments using Oxford Nanopore Technology.</title>
        <authorList>
            <person name="Leo P."/>
            <person name="Venkateswaran K."/>
        </authorList>
    </citation>
    <scope>NUCLEOTIDE SEQUENCE</scope>
    <source>
        <strain evidence="1">MNA-CCFEE 5423</strain>
    </source>
</reference>
<gene>
    <name evidence="1" type="ORF">QFC21_000040</name>
</gene>
<sequence length="453" mass="49688">MWLKSRKERERLALAISMAEQRRKQEADRIMRLAEAAPEKLTRAERAAVEGKAAWRESVSTWRQSVTTAERDVDSMVGARPNGRESGSMASNGARISRESSKVYFTTTRPRYSRASTTSPTPASFEKPVQEITEERNNALEKLMGRAKPAANQYTAVPMSTSPVIPPDAKRIDYLARLAHSQIPASTPGSSDIRQPVSQVQPSSIVRPSRIADMGNTERVPETLVVHALPSVPPIHEPMPTTMYGFHLPHPQAGKAYTMAALANPTTGSRGHAFVPMNDRHTIDGHTAEFRPTTSNAATHQVPKNLSIGSMDISQPLGEVPTADAHRSNGRGRTTVHRDLLPRPHTNVLGPRPRSQPVLRPRSLSNPSLTRRPAQLRRPSAEVTDSPRCTSSSGPRERPKSGGSSLSSRPSLSSEEVGEFAKRGSQVGPEWHRKRMEKLHESVSSDDLTGLPK</sequence>
<organism evidence="1 2">
    <name type="scientific">Naganishia friedmannii</name>
    <dbReference type="NCBI Taxonomy" id="89922"/>
    <lineage>
        <taxon>Eukaryota</taxon>
        <taxon>Fungi</taxon>
        <taxon>Dikarya</taxon>
        <taxon>Basidiomycota</taxon>
        <taxon>Agaricomycotina</taxon>
        <taxon>Tremellomycetes</taxon>
        <taxon>Filobasidiales</taxon>
        <taxon>Filobasidiaceae</taxon>
        <taxon>Naganishia</taxon>
    </lineage>
</organism>
<comment type="caution">
    <text evidence="1">The sequence shown here is derived from an EMBL/GenBank/DDBJ whole genome shotgun (WGS) entry which is preliminary data.</text>
</comment>
<evidence type="ECO:0000313" key="2">
    <source>
        <dbReference type="Proteomes" id="UP001227268"/>
    </source>
</evidence>
<evidence type="ECO:0000313" key="1">
    <source>
        <dbReference type="EMBL" id="KAJ9108720.1"/>
    </source>
</evidence>
<dbReference type="EMBL" id="JASBWT010000001">
    <property type="protein sequence ID" value="KAJ9108720.1"/>
    <property type="molecule type" value="Genomic_DNA"/>
</dbReference>
<proteinExistence type="predicted"/>
<protein>
    <submittedName>
        <fullName evidence="1">Uncharacterized protein</fullName>
    </submittedName>
</protein>